<proteinExistence type="predicted"/>
<evidence type="ECO:0000313" key="1">
    <source>
        <dbReference type="EMBL" id="VVO22455.1"/>
    </source>
</evidence>
<organism evidence="1 2">
    <name type="scientific">Pseudomonas fluorescens</name>
    <dbReference type="NCBI Taxonomy" id="294"/>
    <lineage>
        <taxon>Bacteria</taxon>
        <taxon>Pseudomonadati</taxon>
        <taxon>Pseudomonadota</taxon>
        <taxon>Gammaproteobacteria</taxon>
        <taxon>Pseudomonadales</taxon>
        <taxon>Pseudomonadaceae</taxon>
        <taxon>Pseudomonas</taxon>
    </lineage>
</organism>
<gene>
    <name evidence="1" type="ORF">PS704_04333</name>
</gene>
<protein>
    <recommendedName>
        <fullName evidence="3">N-acetylmuramoyl-L-alanine amidase</fullName>
    </recommendedName>
</protein>
<reference evidence="1 2" key="1">
    <citation type="submission" date="2019-09" db="EMBL/GenBank/DDBJ databases">
        <authorList>
            <person name="Chandra G."/>
            <person name="Truman W A."/>
        </authorList>
    </citation>
    <scope>NUCLEOTIDE SEQUENCE [LARGE SCALE GENOMIC DNA]</scope>
    <source>
        <strain evidence="1">PS704</strain>
    </source>
</reference>
<dbReference type="EMBL" id="CABVHP010000014">
    <property type="protein sequence ID" value="VVO22455.1"/>
    <property type="molecule type" value="Genomic_DNA"/>
</dbReference>
<evidence type="ECO:0000313" key="2">
    <source>
        <dbReference type="Proteomes" id="UP000326557"/>
    </source>
</evidence>
<accession>A0A5E7E6W6</accession>
<dbReference type="Proteomes" id="UP000326557">
    <property type="component" value="Unassembled WGS sequence"/>
</dbReference>
<sequence>MHRRHLLMAQRENGADLLGAPSILVETSFISNAHDSQRLLTAPHQQA</sequence>
<name>A0A5E7E6W6_PSEFL</name>
<evidence type="ECO:0008006" key="3">
    <source>
        <dbReference type="Google" id="ProtNLM"/>
    </source>
</evidence>
<dbReference type="AlphaFoldDB" id="A0A5E7E6W6"/>
<dbReference type="RefSeq" id="WP_191623654.1">
    <property type="nucleotide sequence ID" value="NZ_CABVHI010000005.1"/>
</dbReference>